<evidence type="ECO:0000256" key="4">
    <source>
        <dbReference type="PROSITE-ProRule" id="PRU00277"/>
    </source>
</evidence>
<evidence type="ECO:0000313" key="7">
    <source>
        <dbReference type="EMBL" id="MBT2163349.1"/>
    </source>
</evidence>
<evidence type="ECO:0000256" key="2">
    <source>
        <dbReference type="ARBA" id="ARBA00013194"/>
    </source>
</evidence>
<evidence type="ECO:0000259" key="6">
    <source>
        <dbReference type="PROSITE" id="PS50059"/>
    </source>
</evidence>
<evidence type="ECO:0000256" key="1">
    <source>
        <dbReference type="ARBA" id="ARBA00000971"/>
    </source>
</evidence>
<dbReference type="PROSITE" id="PS51257">
    <property type="entry name" value="PROKAR_LIPOPROTEIN"/>
    <property type="match status" value="1"/>
</dbReference>
<feature type="compositionally biased region" description="Acidic residues" evidence="5">
    <location>
        <begin position="267"/>
        <end position="281"/>
    </location>
</feature>
<feature type="domain" description="PPIase FKBP-type" evidence="6">
    <location>
        <begin position="130"/>
        <end position="242"/>
    </location>
</feature>
<sequence>MKLNRIVALSALVVVLGSCNNDDDGTTVEPARPLSEVLAEDEAKIQTYLKTHYYNYEEFENPPEDFDYKIEVMEIGEGDTDKETLLEKMVPIKVSVPSSHFLISGEETTVEHTMYFLDARPGAGEGLKVADSAFVRYSGNLIDGTVFDENNVDFPLWFDLASLQAPATSTVTGTAARGFSEGAALIKGGTPAVVNEDGTYSVDDYGVGMFIFPSGLGYYNIVRGTIPAYSPLIFKLDMYAVNQTDHDGDGIPSIDEDTDGDGYLFNDDADDDGIPDYLDAD</sequence>
<proteinExistence type="predicted"/>
<evidence type="ECO:0000256" key="5">
    <source>
        <dbReference type="SAM" id="MobiDB-lite"/>
    </source>
</evidence>
<dbReference type="Proteomes" id="UP000740413">
    <property type="component" value="Unassembled WGS sequence"/>
</dbReference>
<dbReference type="PROSITE" id="PS50059">
    <property type="entry name" value="FKBP_PPIASE"/>
    <property type="match status" value="1"/>
</dbReference>
<comment type="caution">
    <text evidence="7">The sequence shown here is derived from an EMBL/GenBank/DDBJ whole genome shotgun (WGS) entry which is preliminary data.</text>
</comment>
<keyword evidence="8" id="KW-1185">Reference proteome</keyword>
<dbReference type="EMBL" id="JACATN010000007">
    <property type="protein sequence ID" value="MBT2163349.1"/>
    <property type="molecule type" value="Genomic_DNA"/>
</dbReference>
<dbReference type="Gene3D" id="3.10.50.40">
    <property type="match status" value="1"/>
</dbReference>
<gene>
    <name evidence="7" type="ORF">HW347_18900</name>
</gene>
<feature type="region of interest" description="Disordered" evidence="5">
    <location>
        <begin position="247"/>
        <end position="281"/>
    </location>
</feature>
<dbReference type="EC" id="5.2.1.8" evidence="2 4"/>
<protein>
    <recommendedName>
        <fullName evidence="2 4">peptidylprolyl isomerase</fullName>
        <ecNumber evidence="2 4">5.2.1.8</ecNumber>
    </recommendedName>
</protein>
<dbReference type="InterPro" id="IPR001179">
    <property type="entry name" value="PPIase_FKBP_dom"/>
</dbReference>
<accession>A0ABS5WJI1</accession>
<dbReference type="InterPro" id="IPR046357">
    <property type="entry name" value="PPIase_dom_sf"/>
</dbReference>
<keyword evidence="4" id="KW-0413">Isomerase</keyword>
<name>A0ABS5WJI1_9FLAO</name>
<evidence type="ECO:0000256" key="3">
    <source>
        <dbReference type="ARBA" id="ARBA00023110"/>
    </source>
</evidence>
<reference evidence="8" key="1">
    <citation type="submission" date="2023-07" db="EMBL/GenBank/DDBJ databases">
        <title>Zobellia barbeyronii sp. nov., a new marine flavobacterium, isolated from green and red algae.</title>
        <authorList>
            <person name="Nedashkovskaya O.I."/>
            <person name="Otstavnykh N."/>
            <person name="Zhukova N."/>
            <person name="Guzev K."/>
            <person name="Chausova V."/>
            <person name="Tekutyeva L."/>
            <person name="Mikhailov V."/>
            <person name="Isaeva M."/>
        </authorList>
    </citation>
    <scope>NUCLEOTIDE SEQUENCE [LARGE SCALE GENOMIC DNA]</scope>
    <source>
        <strain evidence="8">KMM 6746</strain>
    </source>
</reference>
<dbReference type="SUPFAM" id="SSF54534">
    <property type="entry name" value="FKBP-like"/>
    <property type="match status" value="1"/>
</dbReference>
<keyword evidence="3 4" id="KW-0697">Rotamase</keyword>
<dbReference type="RefSeq" id="WP_214613307.1">
    <property type="nucleotide sequence ID" value="NZ_JACATN010000007.1"/>
</dbReference>
<evidence type="ECO:0000313" key="8">
    <source>
        <dbReference type="Proteomes" id="UP000740413"/>
    </source>
</evidence>
<organism evidence="7 8">
    <name type="scientific">Zobellia barbeyronii</name>
    <dbReference type="NCBI Taxonomy" id="2748009"/>
    <lineage>
        <taxon>Bacteria</taxon>
        <taxon>Pseudomonadati</taxon>
        <taxon>Bacteroidota</taxon>
        <taxon>Flavobacteriia</taxon>
        <taxon>Flavobacteriales</taxon>
        <taxon>Flavobacteriaceae</taxon>
        <taxon>Zobellia</taxon>
    </lineage>
</organism>
<comment type="catalytic activity">
    <reaction evidence="1 4">
        <text>[protein]-peptidylproline (omega=180) = [protein]-peptidylproline (omega=0)</text>
        <dbReference type="Rhea" id="RHEA:16237"/>
        <dbReference type="Rhea" id="RHEA-COMP:10747"/>
        <dbReference type="Rhea" id="RHEA-COMP:10748"/>
        <dbReference type="ChEBI" id="CHEBI:83833"/>
        <dbReference type="ChEBI" id="CHEBI:83834"/>
        <dbReference type="EC" id="5.2.1.8"/>
    </reaction>
</comment>